<keyword evidence="2" id="KW-1185">Reference proteome</keyword>
<evidence type="ECO:0000313" key="2">
    <source>
        <dbReference type="Proteomes" id="UP000814128"/>
    </source>
</evidence>
<accession>A0ACB8QGJ0</accession>
<name>A0ACB8QGJ0_9AGAM</name>
<comment type="caution">
    <text evidence="1">The sequence shown here is derived from an EMBL/GenBank/DDBJ whole genome shotgun (WGS) entry which is preliminary data.</text>
</comment>
<dbReference type="Proteomes" id="UP000814128">
    <property type="component" value="Unassembled WGS sequence"/>
</dbReference>
<gene>
    <name evidence="1" type="ORF">K488DRAFT_53476</name>
</gene>
<reference evidence="1" key="1">
    <citation type="submission" date="2021-02" db="EMBL/GenBank/DDBJ databases">
        <authorList>
            <consortium name="DOE Joint Genome Institute"/>
            <person name="Ahrendt S."/>
            <person name="Looney B.P."/>
            <person name="Miyauchi S."/>
            <person name="Morin E."/>
            <person name="Drula E."/>
            <person name="Courty P.E."/>
            <person name="Chicoki N."/>
            <person name="Fauchery L."/>
            <person name="Kohler A."/>
            <person name="Kuo A."/>
            <person name="Labutti K."/>
            <person name="Pangilinan J."/>
            <person name="Lipzen A."/>
            <person name="Riley R."/>
            <person name="Andreopoulos W."/>
            <person name="He G."/>
            <person name="Johnson J."/>
            <person name="Barry K.W."/>
            <person name="Grigoriev I.V."/>
            <person name="Nagy L."/>
            <person name="Hibbett D."/>
            <person name="Henrissat B."/>
            <person name="Matheny P.B."/>
            <person name="Labbe J."/>
            <person name="Martin F."/>
        </authorList>
    </citation>
    <scope>NUCLEOTIDE SEQUENCE</scope>
    <source>
        <strain evidence="1">EC-137</strain>
    </source>
</reference>
<reference evidence="1" key="2">
    <citation type="journal article" date="2022" name="New Phytol.">
        <title>Evolutionary transition to the ectomycorrhizal habit in the genomes of a hyperdiverse lineage of mushroom-forming fungi.</title>
        <authorList>
            <person name="Looney B."/>
            <person name="Miyauchi S."/>
            <person name="Morin E."/>
            <person name="Drula E."/>
            <person name="Courty P.E."/>
            <person name="Kohler A."/>
            <person name="Kuo A."/>
            <person name="LaButti K."/>
            <person name="Pangilinan J."/>
            <person name="Lipzen A."/>
            <person name="Riley R."/>
            <person name="Andreopoulos W."/>
            <person name="He G."/>
            <person name="Johnson J."/>
            <person name="Nolan M."/>
            <person name="Tritt A."/>
            <person name="Barry K.W."/>
            <person name="Grigoriev I.V."/>
            <person name="Nagy L.G."/>
            <person name="Hibbett D."/>
            <person name="Henrissat B."/>
            <person name="Matheny P.B."/>
            <person name="Labbe J."/>
            <person name="Martin F.M."/>
        </authorList>
    </citation>
    <scope>NUCLEOTIDE SEQUENCE</scope>
    <source>
        <strain evidence="1">EC-137</strain>
    </source>
</reference>
<sequence length="291" mass="31797">MHVLNAAHDSLVNDLPTTKRDIYYQDVKLFGSQRGLTDDLAATLGLDRADLNIRASSKGLLCGSGLVIHLKEGGTVAATNSDPILIPHAEDIYHFEVQGNLKWVLVAVFQTLCRLHITDHPSFPAAGVMITGKGYPDIATRQLVATLSRNLPATVPILAFVDGDAFGLDIVSVYKFGSRSLQHEAYKLTASRIECIGLWASELTGYDIEPDAMLPVTAADEKKARAMLQRPLKALPERWRDELHGMLAGRRKAEIEALVSRANVRQASQQTHPLVRYLADKITALVGAAEI</sequence>
<proteinExistence type="predicted"/>
<evidence type="ECO:0000313" key="1">
    <source>
        <dbReference type="EMBL" id="KAI0030772.1"/>
    </source>
</evidence>
<protein>
    <submittedName>
        <fullName evidence="1">Spo11/DNA topoisomerase VI subunit A</fullName>
    </submittedName>
</protein>
<dbReference type="EMBL" id="MU273606">
    <property type="protein sequence ID" value="KAI0030772.1"/>
    <property type="molecule type" value="Genomic_DNA"/>
</dbReference>
<organism evidence="1 2">
    <name type="scientific">Vararia minispora EC-137</name>
    <dbReference type="NCBI Taxonomy" id="1314806"/>
    <lineage>
        <taxon>Eukaryota</taxon>
        <taxon>Fungi</taxon>
        <taxon>Dikarya</taxon>
        <taxon>Basidiomycota</taxon>
        <taxon>Agaricomycotina</taxon>
        <taxon>Agaricomycetes</taxon>
        <taxon>Russulales</taxon>
        <taxon>Lachnocladiaceae</taxon>
        <taxon>Vararia</taxon>
    </lineage>
</organism>